<evidence type="ECO:0000313" key="4">
    <source>
        <dbReference type="Proteomes" id="UP000663859"/>
    </source>
</evidence>
<evidence type="ECO:0000259" key="2">
    <source>
        <dbReference type="Pfam" id="PF04366"/>
    </source>
</evidence>
<dbReference type="RefSeq" id="WP_214096232.1">
    <property type="nucleotide sequence ID" value="NZ_CAJNOB010000005.1"/>
</dbReference>
<gene>
    <name evidence="3" type="ORF">MPNT_130018</name>
</gene>
<sequence>MNCLYLTLFLVFRRVRFACGAALRWSVFLLVLLGFFGLEGVWAGDFQSTVEQAAAIIRRFKDLPEDGIPEAVFRDAKGLAVLQVVKAGFLFSGRGGEGLVVARTAQGWSGPSAIVLGGIGYGFQVGVQVTEFVFVLNTPEAVKAFAQKTNFTLGGDISASAGPVGRTAEGGVMPLAAIYTYSRSQGIFGGLSVEGAVVAAAPKTNEAYYGRPVTPAQILYGDVPPPPGARVLLDALEAPYRQPSS</sequence>
<keyword evidence="1" id="KW-1133">Transmembrane helix</keyword>
<dbReference type="InterPro" id="IPR007461">
    <property type="entry name" value="Ysc84_actin-binding"/>
</dbReference>
<name>A0A8J2BGX0_9BACT</name>
<dbReference type="Pfam" id="PF04366">
    <property type="entry name" value="Ysc84"/>
    <property type="match status" value="1"/>
</dbReference>
<dbReference type="GO" id="GO:0035091">
    <property type="term" value="F:phosphatidylinositol binding"/>
    <property type="evidence" value="ECO:0007669"/>
    <property type="project" value="TreeGrafter"/>
</dbReference>
<organism evidence="3 4">
    <name type="scientific">Candidatus Methylacidithermus pantelleriae</name>
    <dbReference type="NCBI Taxonomy" id="2744239"/>
    <lineage>
        <taxon>Bacteria</taxon>
        <taxon>Pseudomonadati</taxon>
        <taxon>Verrucomicrobiota</taxon>
        <taxon>Methylacidiphilae</taxon>
        <taxon>Methylacidiphilales</taxon>
        <taxon>Methylacidiphilaceae</taxon>
        <taxon>Candidatus Methylacidithermus</taxon>
    </lineage>
</organism>
<feature type="domain" description="Ysc84 actin-binding" evidence="2">
    <location>
        <begin position="118"/>
        <end position="238"/>
    </location>
</feature>
<accession>A0A8J2BGX0</accession>
<dbReference type="AlphaFoldDB" id="A0A8J2BGX0"/>
<evidence type="ECO:0000313" key="3">
    <source>
        <dbReference type="EMBL" id="CAF0692942.1"/>
    </source>
</evidence>
<dbReference type="PANTHER" id="PTHR15629:SF2">
    <property type="entry name" value="SH3 DOMAIN-CONTAINING YSC84-LIKE PROTEIN 1"/>
    <property type="match status" value="1"/>
</dbReference>
<dbReference type="CDD" id="cd11524">
    <property type="entry name" value="SYLF"/>
    <property type="match status" value="1"/>
</dbReference>
<protein>
    <recommendedName>
        <fullName evidence="2">Ysc84 actin-binding domain-containing protein</fullName>
    </recommendedName>
</protein>
<feature type="transmembrane region" description="Helical" evidence="1">
    <location>
        <begin position="27"/>
        <end position="44"/>
    </location>
</feature>
<comment type="caution">
    <text evidence="3">The sequence shown here is derived from an EMBL/GenBank/DDBJ whole genome shotgun (WGS) entry which is preliminary data.</text>
</comment>
<proteinExistence type="predicted"/>
<keyword evidence="1" id="KW-0472">Membrane</keyword>
<dbReference type="EMBL" id="CAJNOB010000005">
    <property type="protein sequence ID" value="CAF0692942.1"/>
    <property type="molecule type" value="Genomic_DNA"/>
</dbReference>
<dbReference type="PANTHER" id="PTHR15629">
    <property type="entry name" value="SH3YL1 PROTEIN"/>
    <property type="match status" value="1"/>
</dbReference>
<dbReference type="Proteomes" id="UP000663859">
    <property type="component" value="Unassembled WGS sequence"/>
</dbReference>
<dbReference type="InterPro" id="IPR051702">
    <property type="entry name" value="SH3_domain_YSC84-like"/>
</dbReference>
<reference evidence="3" key="1">
    <citation type="submission" date="2021-02" db="EMBL/GenBank/DDBJ databases">
        <authorList>
            <person name="Cremers G."/>
            <person name="Picone N."/>
        </authorList>
    </citation>
    <scope>NUCLEOTIDE SEQUENCE</scope>
    <source>
        <strain evidence="3">PQ17</strain>
    </source>
</reference>
<keyword evidence="4" id="KW-1185">Reference proteome</keyword>
<evidence type="ECO:0000256" key="1">
    <source>
        <dbReference type="SAM" id="Phobius"/>
    </source>
</evidence>
<keyword evidence="1" id="KW-0812">Transmembrane</keyword>